<feature type="region of interest" description="Disordered" evidence="1">
    <location>
        <begin position="28"/>
        <end position="113"/>
    </location>
</feature>
<keyword evidence="4" id="KW-0808">Transferase</keyword>
<dbReference type="GO" id="GO:0016301">
    <property type="term" value="F:kinase activity"/>
    <property type="evidence" value="ECO:0007669"/>
    <property type="project" value="UniProtKB-KW"/>
</dbReference>
<protein>
    <submittedName>
        <fullName evidence="4">Transmembrane serine/threonine-protein kinase B</fullName>
    </submittedName>
</protein>
<evidence type="ECO:0000259" key="3">
    <source>
        <dbReference type="PROSITE" id="PS51178"/>
    </source>
</evidence>
<dbReference type="Proteomes" id="UP000235050">
    <property type="component" value="Unassembled WGS sequence"/>
</dbReference>
<dbReference type="InterPro" id="IPR026870">
    <property type="entry name" value="Zinc_ribbon_dom"/>
</dbReference>
<feature type="domain" description="PASTA" evidence="3">
    <location>
        <begin position="291"/>
        <end position="353"/>
    </location>
</feature>
<evidence type="ECO:0000256" key="1">
    <source>
        <dbReference type="SAM" id="MobiDB-lite"/>
    </source>
</evidence>
<keyword evidence="2" id="KW-0472">Membrane</keyword>
<evidence type="ECO:0000256" key="2">
    <source>
        <dbReference type="SAM" id="Phobius"/>
    </source>
</evidence>
<feature type="domain" description="PASTA" evidence="3">
    <location>
        <begin position="220"/>
        <end position="287"/>
    </location>
</feature>
<comment type="caution">
    <text evidence="4">The sequence shown here is derived from an EMBL/GenBank/DDBJ whole genome shotgun (WGS) entry which is preliminary data.</text>
</comment>
<feature type="region of interest" description="Disordered" evidence="1">
    <location>
        <begin position="586"/>
        <end position="611"/>
    </location>
</feature>
<dbReference type="Gene3D" id="3.30.10.20">
    <property type="match status" value="1"/>
</dbReference>
<accession>A0A2N5J8S1</accession>
<name>A0A2N5J8S1_9BIFI</name>
<keyword evidence="5" id="KW-1185">Reference proteome</keyword>
<keyword evidence="2 4" id="KW-0812">Transmembrane</keyword>
<reference evidence="4 5" key="1">
    <citation type="submission" date="2017-07" db="EMBL/GenBank/DDBJ databases">
        <title>Bifidobacterium novel species.</title>
        <authorList>
            <person name="Lugli G.A."/>
            <person name="Milani C."/>
            <person name="Duranti S."/>
            <person name="Mangifesta M."/>
        </authorList>
    </citation>
    <scope>NUCLEOTIDE SEQUENCE [LARGE SCALE GENOMIC DNA]</scope>
    <source>
        <strain evidence="5">Uis1B</strain>
    </source>
</reference>
<feature type="region of interest" description="Disordered" evidence="1">
    <location>
        <begin position="642"/>
        <end position="664"/>
    </location>
</feature>
<organism evidence="4 5">
    <name type="scientific">Bifidobacterium margollesii</name>
    <dbReference type="NCBI Taxonomy" id="2020964"/>
    <lineage>
        <taxon>Bacteria</taxon>
        <taxon>Bacillati</taxon>
        <taxon>Actinomycetota</taxon>
        <taxon>Actinomycetes</taxon>
        <taxon>Bifidobacteriales</taxon>
        <taxon>Bifidobacteriaceae</taxon>
        <taxon>Bifidobacterium</taxon>
    </lineage>
</organism>
<dbReference type="Pfam" id="PF13240">
    <property type="entry name" value="Zn_Ribbon_1"/>
    <property type="match status" value="1"/>
</dbReference>
<dbReference type="OrthoDB" id="3240505at2"/>
<dbReference type="Pfam" id="PF03793">
    <property type="entry name" value="PASTA"/>
    <property type="match status" value="1"/>
</dbReference>
<evidence type="ECO:0000313" key="4">
    <source>
        <dbReference type="EMBL" id="PLS30585.1"/>
    </source>
</evidence>
<feature type="transmembrane region" description="Helical" evidence="2">
    <location>
        <begin position="117"/>
        <end position="139"/>
    </location>
</feature>
<gene>
    <name evidence="4" type="ORF">Uis1B_1573</name>
</gene>
<evidence type="ECO:0000313" key="5">
    <source>
        <dbReference type="Proteomes" id="UP000235050"/>
    </source>
</evidence>
<keyword evidence="2" id="KW-1133">Transmembrane helix</keyword>
<dbReference type="PROSITE" id="PS51178">
    <property type="entry name" value="PASTA"/>
    <property type="match status" value="2"/>
</dbReference>
<dbReference type="InterPro" id="IPR005543">
    <property type="entry name" value="PASTA_dom"/>
</dbReference>
<keyword evidence="4" id="KW-0418">Kinase</keyword>
<proteinExistence type="predicted"/>
<feature type="compositionally biased region" description="Acidic residues" evidence="1">
    <location>
        <begin position="54"/>
        <end position="73"/>
    </location>
</feature>
<dbReference type="AlphaFoldDB" id="A0A2N5J8S1"/>
<dbReference type="EMBL" id="NMWU01000028">
    <property type="protein sequence ID" value="PLS30585.1"/>
    <property type="molecule type" value="Genomic_DNA"/>
</dbReference>
<dbReference type="CDD" id="cd06577">
    <property type="entry name" value="PASTA_pknB"/>
    <property type="match status" value="2"/>
</dbReference>
<sequence length="815" mass="85637">MFCRRCGAENAETDRFCNQCGQLLHADGEADDRSSVIDDSAESADPESASTSESETESEDAAESADEVSDEALSELSDTLAAVSDPDDREGNDSADTGQAGDSKQPDTEPNRPGNRLTLIIATIVAVALVVCGGLFATYRAGIWGRKTIPTAEEIQPQTGKRITADEVAKQLNDRGIKTTINRVYSGKDSGTFIGFDGVQYGESVKPSQTVTVNESMGPGVPKGTVGQSADKVTGTLKSMGAKVRYKQVVVSDTSAHKPGTVIATSPADGSALTDDYDNTIDVGVAVEGNGVGYDLFGMDKDRAKAELESKGYVVTLKPKFSSKAHLGKIMASNPMLGSSVPSGGEITLYYGVDASQVKTMFTQTLEGHKLIINKPSFLDGRFCKADSTGSGLSNDCFVLATSQEDGYLYGVFPESSGHKTLGGPADSGEYNNDIGFDYSVRSDWLTVSRDFQALGKAPGAVDDGLLINGKTGAFELFPIASAEGDVYCGDEAVGDSGGVSCVNGKRVFDPTMLSAPTGLVRKMNDFFLYVPVGADLKAVEDSGYFDASALAKARKQQAVDSDRPFIVMRDKSLYDKSQTETAYASNAAPNPFLPADPRVPGTDTSLKMKPAPSNETVYYLDEDYYRLDWSSLADANVAGADSSAKTSAPSDSQSGGGSPSSGADAASAKIFAELAGAQYAFSPSADGSMYSLMTLKSDGSFSGTTYVADLSGGDSVASAPRKEYPFSGRFASATAGKNGTYVLQCDTSSLKTEDSGESGLKPCGKFTAYPSGTSISTLDTAVRLTLQTRGEADGPKDWLLVNEDAAGIYERTQR</sequence>